<feature type="compositionally biased region" description="Polar residues" evidence="1">
    <location>
        <begin position="121"/>
        <end position="139"/>
    </location>
</feature>
<evidence type="ECO:0000313" key="3">
    <source>
        <dbReference type="Proteomes" id="UP000485058"/>
    </source>
</evidence>
<organism evidence="2 3">
    <name type="scientific">Haematococcus lacustris</name>
    <name type="common">Green alga</name>
    <name type="synonym">Haematococcus pluvialis</name>
    <dbReference type="NCBI Taxonomy" id="44745"/>
    <lineage>
        <taxon>Eukaryota</taxon>
        <taxon>Viridiplantae</taxon>
        <taxon>Chlorophyta</taxon>
        <taxon>core chlorophytes</taxon>
        <taxon>Chlorophyceae</taxon>
        <taxon>CS clade</taxon>
        <taxon>Chlamydomonadales</taxon>
        <taxon>Haematococcaceae</taxon>
        <taxon>Haematococcus</taxon>
    </lineage>
</organism>
<keyword evidence="3" id="KW-1185">Reference proteome</keyword>
<accession>A0A6A0A3W0</accession>
<gene>
    <name evidence="2" type="ORF">HaLaN_25334</name>
</gene>
<evidence type="ECO:0000313" key="2">
    <source>
        <dbReference type="EMBL" id="GFH27074.1"/>
    </source>
</evidence>
<evidence type="ECO:0000256" key="1">
    <source>
        <dbReference type="SAM" id="MobiDB-lite"/>
    </source>
</evidence>
<dbReference type="Proteomes" id="UP000485058">
    <property type="component" value="Unassembled WGS sequence"/>
</dbReference>
<dbReference type="AlphaFoldDB" id="A0A6A0A3W0"/>
<sequence length="218" mass="23267">MATVSSKVLEYERFVNDVLKEDLRKSIQLKTDLLGELKEYEDLEANLLLLQREGLQQLKSQVELGMGVRCEALVPDTSNVFINIDAPRVIALRKVALAAQVARVLQQVAQRDLHSLCPRAANSTTSQPAKQPRQCTNEVGSAPPAESARSCGGPCGPAVATGGSRATGAAEGLAASILAPQAAYCGQSRTACEPKNLSFSSNVRLQQPCNPLIELELG</sequence>
<protein>
    <submittedName>
        <fullName evidence="2">Uncharacterized protein</fullName>
    </submittedName>
</protein>
<reference evidence="2 3" key="1">
    <citation type="submission" date="2020-02" db="EMBL/GenBank/DDBJ databases">
        <title>Draft genome sequence of Haematococcus lacustris strain NIES-144.</title>
        <authorList>
            <person name="Morimoto D."/>
            <person name="Nakagawa S."/>
            <person name="Yoshida T."/>
            <person name="Sawayama S."/>
        </authorList>
    </citation>
    <scope>NUCLEOTIDE SEQUENCE [LARGE SCALE GENOMIC DNA]</scope>
    <source>
        <strain evidence="2 3">NIES-144</strain>
    </source>
</reference>
<name>A0A6A0A3W0_HAELA</name>
<dbReference type="EMBL" id="BLLF01003340">
    <property type="protein sequence ID" value="GFH27074.1"/>
    <property type="molecule type" value="Genomic_DNA"/>
</dbReference>
<feature type="region of interest" description="Disordered" evidence="1">
    <location>
        <begin position="120"/>
        <end position="149"/>
    </location>
</feature>
<proteinExistence type="predicted"/>
<comment type="caution">
    <text evidence="2">The sequence shown here is derived from an EMBL/GenBank/DDBJ whole genome shotgun (WGS) entry which is preliminary data.</text>
</comment>